<protein>
    <submittedName>
        <fullName evidence="2">Transposase</fullName>
    </submittedName>
</protein>
<sequence length="52" mass="5484">PECGYITGRDHASALVIRNRGLDLVAVGQPVQEKASGDGRSGSEFTRLATNL</sequence>
<dbReference type="Proteomes" id="UP000654604">
    <property type="component" value="Unassembled WGS sequence"/>
</dbReference>
<proteinExistence type="predicted"/>
<evidence type="ECO:0000313" key="2">
    <source>
        <dbReference type="EMBL" id="MBE9223610.1"/>
    </source>
</evidence>
<name>A0ABR9V6V1_9CHRO</name>
<reference evidence="2 3" key="1">
    <citation type="submission" date="2020-10" db="EMBL/GenBank/DDBJ databases">
        <authorList>
            <person name="Castelo-Branco R."/>
            <person name="Eusebio N."/>
            <person name="Adriana R."/>
            <person name="Vieira A."/>
            <person name="Brugerolle De Fraissinette N."/>
            <person name="Rezende De Castro R."/>
            <person name="Schneider M.P."/>
            <person name="Vasconcelos V."/>
            <person name="Leao P.N."/>
        </authorList>
    </citation>
    <scope>NUCLEOTIDE SEQUENCE [LARGE SCALE GENOMIC DNA]</scope>
    <source>
        <strain evidence="2 3">LEGE 03274</strain>
    </source>
</reference>
<evidence type="ECO:0000256" key="1">
    <source>
        <dbReference type="SAM" id="MobiDB-lite"/>
    </source>
</evidence>
<keyword evidence="3" id="KW-1185">Reference proteome</keyword>
<evidence type="ECO:0000313" key="3">
    <source>
        <dbReference type="Proteomes" id="UP000654604"/>
    </source>
</evidence>
<organism evidence="2 3">
    <name type="scientific">Cyanobacterium stanieri LEGE 03274</name>
    <dbReference type="NCBI Taxonomy" id="1828756"/>
    <lineage>
        <taxon>Bacteria</taxon>
        <taxon>Bacillati</taxon>
        <taxon>Cyanobacteriota</taxon>
        <taxon>Cyanophyceae</taxon>
        <taxon>Oscillatoriophycideae</taxon>
        <taxon>Chroococcales</taxon>
        <taxon>Geminocystaceae</taxon>
        <taxon>Cyanobacterium</taxon>
    </lineage>
</organism>
<feature type="region of interest" description="Disordered" evidence="1">
    <location>
        <begin position="33"/>
        <end position="52"/>
    </location>
</feature>
<gene>
    <name evidence="2" type="ORF">IQ215_12975</name>
</gene>
<feature type="non-terminal residue" evidence="2">
    <location>
        <position position="1"/>
    </location>
</feature>
<dbReference type="EMBL" id="JADEWC010000038">
    <property type="protein sequence ID" value="MBE9223610.1"/>
    <property type="molecule type" value="Genomic_DNA"/>
</dbReference>
<accession>A0ABR9V6V1</accession>
<comment type="caution">
    <text evidence="2">The sequence shown here is derived from an EMBL/GenBank/DDBJ whole genome shotgun (WGS) entry which is preliminary data.</text>
</comment>